<name>A0A835CFY7_9FABA</name>
<keyword evidence="2" id="KW-1185">Reference proteome</keyword>
<dbReference type="EMBL" id="JAAIUW010000003">
    <property type="protein sequence ID" value="KAF7839130.1"/>
    <property type="molecule type" value="Genomic_DNA"/>
</dbReference>
<evidence type="ECO:0000313" key="1">
    <source>
        <dbReference type="EMBL" id="KAF7839130.1"/>
    </source>
</evidence>
<dbReference type="AlphaFoldDB" id="A0A835CFY7"/>
<reference evidence="1" key="1">
    <citation type="submission" date="2020-09" db="EMBL/GenBank/DDBJ databases">
        <title>Genome-Enabled Discovery of Anthraquinone Biosynthesis in Senna tora.</title>
        <authorList>
            <person name="Kang S.-H."/>
            <person name="Pandey R.P."/>
            <person name="Lee C.-M."/>
            <person name="Sim J.-S."/>
            <person name="Jeong J.-T."/>
            <person name="Choi B.-S."/>
            <person name="Jung M."/>
            <person name="Ginzburg D."/>
            <person name="Zhao K."/>
            <person name="Won S.Y."/>
            <person name="Oh T.-J."/>
            <person name="Yu Y."/>
            <person name="Kim N.-H."/>
            <person name="Lee O.R."/>
            <person name="Lee T.-H."/>
            <person name="Bashyal P."/>
            <person name="Kim T.-S."/>
            <person name="Lee W.-H."/>
            <person name="Kawkins C."/>
            <person name="Kim C.-K."/>
            <person name="Kim J.S."/>
            <person name="Ahn B.O."/>
            <person name="Rhee S.Y."/>
            <person name="Sohng J.K."/>
        </authorList>
    </citation>
    <scope>NUCLEOTIDE SEQUENCE</scope>
    <source>
        <tissue evidence="1">Leaf</tissue>
    </source>
</reference>
<accession>A0A835CFY7</accession>
<protein>
    <submittedName>
        <fullName evidence="1">Uncharacterized protein</fullName>
    </submittedName>
</protein>
<proteinExistence type="predicted"/>
<organism evidence="1 2">
    <name type="scientific">Senna tora</name>
    <dbReference type="NCBI Taxonomy" id="362788"/>
    <lineage>
        <taxon>Eukaryota</taxon>
        <taxon>Viridiplantae</taxon>
        <taxon>Streptophyta</taxon>
        <taxon>Embryophyta</taxon>
        <taxon>Tracheophyta</taxon>
        <taxon>Spermatophyta</taxon>
        <taxon>Magnoliopsida</taxon>
        <taxon>eudicotyledons</taxon>
        <taxon>Gunneridae</taxon>
        <taxon>Pentapetalae</taxon>
        <taxon>rosids</taxon>
        <taxon>fabids</taxon>
        <taxon>Fabales</taxon>
        <taxon>Fabaceae</taxon>
        <taxon>Caesalpinioideae</taxon>
        <taxon>Cassia clade</taxon>
        <taxon>Senna</taxon>
    </lineage>
</organism>
<sequence length="98" mass="11386">MNLKRSEKCKLNVMLHKWVKPIALRLFGNPCAFNAPNGIVIAWDECDVMSKHTLNQSKLNLKRNQEVQVKRVVAQVSQTDRFALHLIIRGHLKLQWDL</sequence>
<dbReference type="Proteomes" id="UP000634136">
    <property type="component" value="Unassembled WGS sequence"/>
</dbReference>
<gene>
    <name evidence="1" type="ORF">G2W53_007612</name>
</gene>
<evidence type="ECO:0000313" key="2">
    <source>
        <dbReference type="Proteomes" id="UP000634136"/>
    </source>
</evidence>
<comment type="caution">
    <text evidence="1">The sequence shown here is derived from an EMBL/GenBank/DDBJ whole genome shotgun (WGS) entry which is preliminary data.</text>
</comment>